<evidence type="ECO:0000313" key="1">
    <source>
        <dbReference type="EMBL" id="MDO1534799.1"/>
    </source>
</evidence>
<organism evidence="1 2">
    <name type="scientific">Variovorax ginsengisoli</name>
    <dbReference type="NCBI Taxonomy" id="363844"/>
    <lineage>
        <taxon>Bacteria</taxon>
        <taxon>Pseudomonadati</taxon>
        <taxon>Pseudomonadota</taxon>
        <taxon>Betaproteobacteria</taxon>
        <taxon>Burkholderiales</taxon>
        <taxon>Comamonadaceae</taxon>
        <taxon>Variovorax</taxon>
    </lineage>
</organism>
<sequence>MPTPVSLTLALRRIVQGKDPCECFDPDEMADLEAGLRAVGRVIQPIFVRSIPGIDLTRSWPASAAKNVFGDDCLTTSMIF</sequence>
<protein>
    <submittedName>
        <fullName evidence="1">Uncharacterized protein</fullName>
    </submittedName>
</protein>
<dbReference type="RefSeq" id="WP_021009193.1">
    <property type="nucleotide sequence ID" value="NZ_JAUJZH010000016.1"/>
</dbReference>
<accession>A0ABT8S914</accession>
<reference evidence="1" key="1">
    <citation type="submission" date="2023-06" db="EMBL/GenBank/DDBJ databases">
        <authorList>
            <person name="Jiang Y."/>
            <person name="Liu Q."/>
        </authorList>
    </citation>
    <scope>NUCLEOTIDE SEQUENCE</scope>
    <source>
        <strain evidence="1">CGMCC 1.12090</strain>
    </source>
</reference>
<comment type="caution">
    <text evidence="1">The sequence shown here is derived from an EMBL/GenBank/DDBJ whole genome shotgun (WGS) entry which is preliminary data.</text>
</comment>
<name>A0ABT8S914_9BURK</name>
<gene>
    <name evidence="1" type="ORF">Q2T77_21125</name>
</gene>
<proteinExistence type="predicted"/>
<evidence type="ECO:0000313" key="2">
    <source>
        <dbReference type="Proteomes" id="UP001169027"/>
    </source>
</evidence>
<dbReference type="EMBL" id="JAUKVY010000016">
    <property type="protein sequence ID" value="MDO1534799.1"/>
    <property type="molecule type" value="Genomic_DNA"/>
</dbReference>
<dbReference type="Proteomes" id="UP001169027">
    <property type="component" value="Unassembled WGS sequence"/>
</dbReference>
<keyword evidence="2" id="KW-1185">Reference proteome</keyword>